<evidence type="ECO:0000313" key="3">
    <source>
        <dbReference type="Proteomes" id="UP000253845"/>
    </source>
</evidence>
<dbReference type="InterPro" id="IPR003615">
    <property type="entry name" value="HNH_nuc"/>
</dbReference>
<organism evidence="2 3">
    <name type="scientific">Aspergillus niger ATCC 13496</name>
    <dbReference type="NCBI Taxonomy" id="1353008"/>
    <lineage>
        <taxon>Eukaryota</taxon>
        <taxon>Fungi</taxon>
        <taxon>Dikarya</taxon>
        <taxon>Ascomycota</taxon>
        <taxon>Pezizomycotina</taxon>
        <taxon>Eurotiomycetes</taxon>
        <taxon>Eurotiomycetidae</taxon>
        <taxon>Eurotiales</taxon>
        <taxon>Aspergillaceae</taxon>
        <taxon>Aspergillus</taxon>
        <taxon>Aspergillus subgen. Circumdati</taxon>
    </lineage>
</organism>
<dbReference type="VEuPathDB" id="FungiDB:M747DRAFT_328933"/>
<dbReference type="EMBL" id="KZ851903">
    <property type="protein sequence ID" value="RDH24078.1"/>
    <property type="molecule type" value="Genomic_DNA"/>
</dbReference>
<gene>
    <name evidence="2" type="ORF">M747DRAFT_328933</name>
</gene>
<reference evidence="2 3" key="1">
    <citation type="submission" date="2018-07" db="EMBL/GenBank/DDBJ databases">
        <title>Section-level genome sequencing of Aspergillus section Nigri to investigate inter- and intra-species variation.</title>
        <authorList>
            <consortium name="DOE Joint Genome Institute"/>
            <person name="Vesth T.C."/>
            <person name="Nybo J.L."/>
            <person name="Theobald S."/>
            <person name="Frisvad J.C."/>
            <person name="Larsen T.O."/>
            <person name="Nielsen K.F."/>
            <person name="Hoof J.B."/>
            <person name="Brandl J."/>
            <person name="Salamov A."/>
            <person name="Riley R."/>
            <person name="Gladden J.M."/>
            <person name="Phatale P."/>
            <person name="Nielsen M.T."/>
            <person name="Lyhne E.K."/>
            <person name="Kogle M.E."/>
            <person name="Strasser K."/>
            <person name="McDonnell E."/>
            <person name="Barry K."/>
            <person name="Clum A."/>
            <person name="Chen C."/>
            <person name="Nolan M."/>
            <person name="Sandor L."/>
            <person name="Kuo A."/>
            <person name="Lipzen A."/>
            <person name="Hainaut M."/>
            <person name="Drula E."/>
            <person name="Tsang A."/>
            <person name="Magnuson J.K."/>
            <person name="Henrissat B."/>
            <person name="Wiebenga A."/>
            <person name="Simmons B.A."/>
            <person name="Makela M.R."/>
            <person name="De vries R.P."/>
            <person name="Grigoriev I.V."/>
            <person name="Mortensen U.H."/>
            <person name="Baker S.E."/>
            <person name="Andersen M.R."/>
        </authorList>
    </citation>
    <scope>NUCLEOTIDE SEQUENCE [LARGE SCALE GENOMIC DNA]</scope>
    <source>
        <strain evidence="2 3">ATCC 13496</strain>
    </source>
</reference>
<dbReference type="AlphaFoldDB" id="A0A370C8E2"/>
<feature type="domain" description="HNH nuclease" evidence="1">
    <location>
        <begin position="199"/>
        <end position="286"/>
    </location>
</feature>
<dbReference type="Proteomes" id="UP000253845">
    <property type="component" value="Unassembled WGS sequence"/>
</dbReference>
<sequence>MASPLHRHCSSLDEVIFPDQQCLTPEEHDKATKLFDKLIERFEPLQTSNKDYRPLTLIRLTKEEVSAEDEFLILFFTLIEHDHLGVTTEIRVAEVLARLHTFERWTSEEQNILLQCLVHFADYLIDNFFLPLKLTAAKATQPTMIDSLEPTIGTPQHIPDLRQACLTRDRHRCVVTRKFDIREAEKRCKVLDGDNVKDDDGNPLLQEAKGMTYLEVAYIIPHSLMSHSDIHIAGESKLATHKILMMFDPKTISLINKTNINQQLLNTLTLTHDLHQSFRAFEITFEQVQDHPHTYTINYIDPNRMFRIHRLPITRTLYATPNGSIEPPSPQLLKVHHSIGRILHFSAAGEYLDKFIQDMEEMEEGGGICSNGSTRVDDYVRCVAFDYSALYAWVLKSPAT</sequence>
<dbReference type="Pfam" id="PF13391">
    <property type="entry name" value="HNH_2"/>
    <property type="match status" value="1"/>
</dbReference>
<name>A0A370C8E2_ASPNG</name>
<evidence type="ECO:0000313" key="2">
    <source>
        <dbReference type="EMBL" id="RDH24078.1"/>
    </source>
</evidence>
<evidence type="ECO:0000259" key="1">
    <source>
        <dbReference type="Pfam" id="PF13391"/>
    </source>
</evidence>
<accession>A0A370C8E2</accession>
<protein>
    <recommendedName>
        <fullName evidence="1">HNH nuclease domain-containing protein</fullName>
    </recommendedName>
</protein>
<proteinExistence type="predicted"/>